<evidence type="ECO:0000259" key="2">
    <source>
        <dbReference type="Pfam" id="PF16220"/>
    </source>
</evidence>
<protein>
    <submittedName>
        <fullName evidence="3">DUF4880 domain-containing protein</fullName>
    </submittedName>
</protein>
<sequence>MALSAVDRYSKYPAPDDALMNETSSTRREALQQQAVAWQVRLTSGAADETVLAEFERWRSQSPEHEQAYRDAETLWQRLPLPLLADRQRRRALAA</sequence>
<name>A0ABT1TXT4_9GAMM</name>
<feature type="domain" description="FecR N-terminal" evidence="2">
    <location>
        <begin position="33"/>
        <end position="75"/>
    </location>
</feature>
<evidence type="ECO:0000313" key="3">
    <source>
        <dbReference type="EMBL" id="MCQ8119408.1"/>
    </source>
</evidence>
<organism evidence="3 4">
    <name type="scientific">Methylomonas rosea</name>
    <dbReference type="NCBI Taxonomy" id="2952227"/>
    <lineage>
        <taxon>Bacteria</taxon>
        <taxon>Pseudomonadati</taxon>
        <taxon>Pseudomonadota</taxon>
        <taxon>Gammaproteobacteria</taxon>
        <taxon>Methylococcales</taxon>
        <taxon>Methylococcaceae</taxon>
        <taxon>Methylomonas</taxon>
    </lineage>
</organism>
<dbReference type="RefSeq" id="WP_256608272.1">
    <property type="nucleotide sequence ID" value="NZ_JANIBL010000070.1"/>
</dbReference>
<proteinExistence type="predicted"/>
<keyword evidence="4" id="KW-1185">Reference proteome</keyword>
<feature type="non-terminal residue" evidence="3">
    <location>
        <position position="95"/>
    </location>
</feature>
<dbReference type="Proteomes" id="UP001524570">
    <property type="component" value="Unassembled WGS sequence"/>
</dbReference>
<reference evidence="3 4" key="1">
    <citation type="submission" date="2022-07" db="EMBL/GenBank/DDBJ databases">
        <title>Methylomonas rivi sp. nov., Methylomonas rosea sp. nov., Methylomonas aureus sp. nov. and Methylomonas subterranea sp. nov., four novel methanotrophs isolated from a freshwater creek and the deep terrestrial subsurface.</title>
        <authorList>
            <person name="Abin C."/>
            <person name="Sankaranarayanan K."/>
            <person name="Garner C."/>
            <person name="Sindelar R."/>
            <person name="Kotary K."/>
            <person name="Garner R."/>
            <person name="Barclay S."/>
            <person name="Lawson P."/>
            <person name="Krumholz L."/>
        </authorList>
    </citation>
    <scope>NUCLEOTIDE SEQUENCE [LARGE SCALE GENOMIC DNA]</scope>
    <source>
        <strain evidence="3 4">WSC-7</strain>
    </source>
</reference>
<dbReference type="Pfam" id="PF16220">
    <property type="entry name" value="DUF4880"/>
    <property type="match status" value="1"/>
</dbReference>
<evidence type="ECO:0000313" key="4">
    <source>
        <dbReference type="Proteomes" id="UP001524570"/>
    </source>
</evidence>
<comment type="caution">
    <text evidence="3">The sequence shown here is derived from an EMBL/GenBank/DDBJ whole genome shotgun (WGS) entry which is preliminary data.</text>
</comment>
<evidence type="ECO:0000256" key="1">
    <source>
        <dbReference type="SAM" id="MobiDB-lite"/>
    </source>
</evidence>
<dbReference type="InterPro" id="IPR032623">
    <property type="entry name" value="FecR_N"/>
</dbReference>
<gene>
    <name evidence="3" type="ORF">NP589_18410</name>
</gene>
<accession>A0ABT1TXT4</accession>
<feature type="region of interest" description="Disordered" evidence="1">
    <location>
        <begin position="1"/>
        <end position="26"/>
    </location>
</feature>
<dbReference type="EMBL" id="JANIBL010000070">
    <property type="protein sequence ID" value="MCQ8119408.1"/>
    <property type="molecule type" value="Genomic_DNA"/>
</dbReference>